<evidence type="ECO:0000256" key="14">
    <source>
        <dbReference type="SAM" id="MobiDB-lite"/>
    </source>
</evidence>
<feature type="chain" id="PRO_5006711573" description="Probable aspartic-type endopeptidase OPSB" evidence="15">
    <location>
        <begin position="19"/>
        <end position="479"/>
    </location>
</feature>
<dbReference type="PROSITE" id="PS00141">
    <property type="entry name" value="ASP_PROTEASE"/>
    <property type="match status" value="1"/>
</dbReference>
<dbReference type="PRINTS" id="PR00792">
    <property type="entry name" value="PEPSIN"/>
</dbReference>
<organism evidence="17 18">
    <name type="scientific">Talaromyces islandicus</name>
    <name type="common">Penicillium islandicum</name>
    <dbReference type="NCBI Taxonomy" id="28573"/>
    <lineage>
        <taxon>Eukaryota</taxon>
        <taxon>Fungi</taxon>
        <taxon>Dikarya</taxon>
        <taxon>Ascomycota</taxon>
        <taxon>Pezizomycotina</taxon>
        <taxon>Eurotiomycetes</taxon>
        <taxon>Eurotiomycetidae</taxon>
        <taxon>Eurotiales</taxon>
        <taxon>Trichocomaceae</taxon>
        <taxon>Talaromyces</taxon>
        <taxon>Talaromyces sect. Islandici</taxon>
    </lineage>
</organism>
<evidence type="ECO:0000256" key="2">
    <source>
        <dbReference type="ARBA" id="ARBA00007447"/>
    </source>
</evidence>
<feature type="domain" description="Peptidase A1" evidence="16">
    <location>
        <begin position="67"/>
        <end position="394"/>
    </location>
</feature>
<name>A0A0U1M5U5_TALIS</name>
<keyword evidence="3" id="KW-0336">GPI-anchor</keyword>
<accession>A0A0U1M5U5</accession>
<keyword evidence="5 15" id="KW-0732">Signal</keyword>
<dbReference type="GO" id="GO:0005886">
    <property type="term" value="C:plasma membrane"/>
    <property type="evidence" value="ECO:0007669"/>
    <property type="project" value="UniProtKB-SubCell"/>
</dbReference>
<dbReference type="SUPFAM" id="SSF50630">
    <property type="entry name" value="Acid proteases"/>
    <property type="match status" value="1"/>
</dbReference>
<keyword evidence="18" id="KW-1185">Reference proteome</keyword>
<feature type="active site" evidence="11">
    <location>
        <position position="85"/>
    </location>
</feature>
<evidence type="ECO:0000259" key="16">
    <source>
        <dbReference type="PROSITE" id="PS51767"/>
    </source>
</evidence>
<dbReference type="GO" id="GO:0006508">
    <property type="term" value="P:proteolysis"/>
    <property type="evidence" value="ECO:0007669"/>
    <property type="project" value="UniProtKB-KW"/>
</dbReference>
<dbReference type="InterPro" id="IPR033876">
    <property type="entry name" value="SAP-like"/>
</dbReference>
<evidence type="ECO:0000256" key="12">
    <source>
        <dbReference type="PIRSR" id="PIRSR601461-2"/>
    </source>
</evidence>
<sequence>MKQTYLRILLGILLTADALSLHKRDSPAVVKLDVQRDQAPDLMGRNYRGDKRDKTVNQVLQNAGTMYLTNITLGSPPQRARLIIDTGSSDMWCNTKSSDLCLQDPSSCEQLGTYNANSSSTYKYLNSNFALAYVDGTSAQGDFVSDNLNIGGKTLPSFEFGVAYTSSSIGVLGLGYVGNEATGQSEQGNYPNLPQAMADNGLINSNAYSLWLDDLDANVGSILFGGVDTEKYVGDLQTVPILQIPGENPQFYINMSGLTLSLDGNTETTYGHTLLPAPAILDSGTSLTVLPDSIVASIIQDLNGTYDTQNPGQIPCSVMNKDIGLNFTFSTASVSVGIKDMLTSTQPGATMADGSQGCALGIVPTTGRSVVLGDTFLRSAYVVYDLDNDEISLANTNFNANSSGNGDSVLEIGATVPGATAVGASSTSAQRSSSSARSTPSGTSTSSPVVSRGMLNSEPVNGLCVVGLVVLVQILVFIS</sequence>
<proteinExistence type="inferred from homology"/>
<dbReference type="OMA" id="QCYLAIM"/>
<evidence type="ECO:0000256" key="11">
    <source>
        <dbReference type="PIRSR" id="PIRSR601461-1"/>
    </source>
</evidence>
<dbReference type="OrthoDB" id="771136at2759"/>
<feature type="region of interest" description="Disordered" evidence="14">
    <location>
        <begin position="423"/>
        <end position="450"/>
    </location>
</feature>
<gene>
    <name evidence="17" type="ORF">PISL3812_08056</name>
</gene>
<dbReference type="InterPro" id="IPR021109">
    <property type="entry name" value="Peptidase_aspartic_dom_sf"/>
</dbReference>
<comment type="subcellular location">
    <subcellularLocation>
        <location evidence="1">Cell membrane</location>
        <topology evidence="1">Lipid-anchor</topology>
        <topology evidence="1">GPI-anchor</topology>
    </subcellularLocation>
</comment>
<feature type="active site" evidence="11">
    <location>
        <position position="282"/>
    </location>
</feature>
<dbReference type="EMBL" id="CVMT01000009">
    <property type="protein sequence ID" value="CRG91008.1"/>
    <property type="molecule type" value="Genomic_DNA"/>
</dbReference>
<dbReference type="GO" id="GO:0098552">
    <property type="term" value="C:side of membrane"/>
    <property type="evidence" value="ECO:0007669"/>
    <property type="project" value="UniProtKB-KW"/>
</dbReference>
<evidence type="ECO:0000256" key="9">
    <source>
        <dbReference type="ARBA" id="ARBA00067536"/>
    </source>
</evidence>
<keyword evidence="3" id="KW-0325">Glycoprotein</keyword>
<evidence type="ECO:0000256" key="4">
    <source>
        <dbReference type="ARBA" id="ARBA00022670"/>
    </source>
</evidence>
<dbReference type="Proteomes" id="UP000054383">
    <property type="component" value="Unassembled WGS sequence"/>
</dbReference>
<feature type="disulfide bond" evidence="12">
    <location>
        <begin position="316"/>
        <end position="358"/>
    </location>
</feature>
<comment type="similarity">
    <text evidence="2 13">Belongs to the peptidase A1 family.</text>
</comment>
<dbReference type="PROSITE" id="PS51767">
    <property type="entry name" value="PEPTIDASE_A1"/>
    <property type="match status" value="1"/>
</dbReference>
<keyword evidence="7 13" id="KW-0378">Hydrolase</keyword>
<feature type="signal peptide" evidence="15">
    <location>
        <begin position="1"/>
        <end position="18"/>
    </location>
</feature>
<keyword evidence="4 13" id="KW-0645">Protease</keyword>
<keyword evidence="3" id="KW-0472">Membrane</keyword>
<evidence type="ECO:0000256" key="1">
    <source>
        <dbReference type="ARBA" id="ARBA00004609"/>
    </source>
</evidence>
<dbReference type="GO" id="GO:0004190">
    <property type="term" value="F:aspartic-type endopeptidase activity"/>
    <property type="evidence" value="ECO:0007669"/>
    <property type="project" value="UniProtKB-KW"/>
</dbReference>
<evidence type="ECO:0000256" key="8">
    <source>
        <dbReference type="ARBA" id="ARBA00023288"/>
    </source>
</evidence>
<evidence type="ECO:0000256" key="6">
    <source>
        <dbReference type="ARBA" id="ARBA00022750"/>
    </source>
</evidence>
<evidence type="ECO:0000256" key="13">
    <source>
        <dbReference type="RuleBase" id="RU000454"/>
    </source>
</evidence>
<evidence type="ECO:0000313" key="17">
    <source>
        <dbReference type="EMBL" id="CRG91008.1"/>
    </source>
</evidence>
<dbReference type="PANTHER" id="PTHR47966">
    <property type="entry name" value="BETA-SITE APP-CLEAVING ENZYME, ISOFORM A-RELATED"/>
    <property type="match status" value="1"/>
</dbReference>
<keyword evidence="12" id="KW-1015">Disulfide bond</keyword>
<evidence type="ECO:0000256" key="3">
    <source>
        <dbReference type="ARBA" id="ARBA00022622"/>
    </source>
</evidence>
<dbReference type="STRING" id="28573.A0A0U1M5U5"/>
<dbReference type="InterPro" id="IPR033121">
    <property type="entry name" value="PEPTIDASE_A1"/>
</dbReference>
<reference evidence="17 18" key="1">
    <citation type="submission" date="2015-04" db="EMBL/GenBank/DDBJ databases">
        <authorList>
            <person name="Syromyatnikov M.Y."/>
            <person name="Popov V.N."/>
        </authorList>
    </citation>
    <scope>NUCLEOTIDE SEQUENCE [LARGE SCALE GENOMIC DNA]</scope>
    <source>
        <strain evidence="17">WF-38-12</strain>
    </source>
</reference>
<dbReference type="Gene3D" id="2.40.70.10">
    <property type="entry name" value="Acid Proteases"/>
    <property type="match status" value="2"/>
</dbReference>
<evidence type="ECO:0000256" key="7">
    <source>
        <dbReference type="ARBA" id="ARBA00022801"/>
    </source>
</evidence>
<keyword evidence="6 13" id="KW-0064">Aspartyl protease</keyword>
<dbReference type="AlphaFoldDB" id="A0A0U1M5U5"/>
<dbReference type="InterPro" id="IPR001969">
    <property type="entry name" value="Aspartic_peptidase_AS"/>
</dbReference>
<dbReference type="InterPro" id="IPR001461">
    <property type="entry name" value="Aspartic_peptidase_A1"/>
</dbReference>
<dbReference type="PANTHER" id="PTHR47966:SF65">
    <property type="entry name" value="ASPARTIC-TYPE ENDOPEPTIDASE"/>
    <property type="match status" value="1"/>
</dbReference>
<keyword evidence="8" id="KW-0449">Lipoprotein</keyword>
<dbReference type="Pfam" id="PF00026">
    <property type="entry name" value="Asp"/>
    <property type="match status" value="1"/>
</dbReference>
<dbReference type="FunFam" id="2.40.70.10:FF:000011">
    <property type="entry name" value="Aspartic protease"/>
    <property type="match status" value="1"/>
</dbReference>
<evidence type="ECO:0000256" key="10">
    <source>
        <dbReference type="ARBA" id="ARBA00068059"/>
    </source>
</evidence>
<protein>
    <recommendedName>
        <fullName evidence="10">Probable aspartic-type endopeptidase OPSB</fullName>
    </recommendedName>
    <alternativeName>
        <fullName evidence="9">Probable aspartic-type endopeptidase opsB</fullName>
    </alternativeName>
</protein>
<evidence type="ECO:0000256" key="5">
    <source>
        <dbReference type="ARBA" id="ARBA00022729"/>
    </source>
</evidence>
<evidence type="ECO:0000313" key="18">
    <source>
        <dbReference type="Proteomes" id="UP000054383"/>
    </source>
</evidence>
<evidence type="ECO:0000256" key="15">
    <source>
        <dbReference type="SAM" id="SignalP"/>
    </source>
</evidence>
<dbReference type="CDD" id="cd05474">
    <property type="entry name" value="SAP_like"/>
    <property type="match status" value="1"/>
</dbReference>